<keyword evidence="3" id="KW-1185">Reference proteome</keyword>
<feature type="compositionally biased region" description="Acidic residues" evidence="1">
    <location>
        <begin position="81"/>
        <end position="91"/>
    </location>
</feature>
<evidence type="ECO:0000256" key="1">
    <source>
        <dbReference type="SAM" id="MobiDB-lite"/>
    </source>
</evidence>
<dbReference type="PROSITE" id="PS51257">
    <property type="entry name" value="PROKAR_LIPOPROTEIN"/>
    <property type="match status" value="1"/>
</dbReference>
<feature type="compositionally biased region" description="Acidic residues" evidence="1">
    <location>
        <begin position="35"/>
        <end position="65"/>
    </location>
</feature>
<sequence length="260" mass="27927">MTGRTRRTLLAGAGLTIATVGAGCLDETSDPGSGSDDEPSDGDGTDDGADDDGAGGDDEDGEAIDEEPRVDEPPHAIERPDVDDEDDPWEAWDDHYLGAEMATEPTVEFDTLSGVRLAAPALRYGEIEHGESAYAVRLVDTEDELGETIDLEASDDDSRTTLDGVDFDDRVVIVVESGFGSGSVDQRWARIEAVDDGLHLHGYYTQPYEQTDDIASYHSVLVADRPDETDPIALARASLTVSEDRRVHVNSTEGLVTVET</sequence>
<feature type="region of interest" description="Disordered" evidence="1">
    <location>
        <begin position="19"/>
        <end position="91"/>
    </location>
</feature>
<reference evidence="2 3" key="1">
    <citation type="journal article" date="2019" name="Int. J. Syst. Evol. Microbiol.">
        <title>The Global Catalogue of Microorganisms (GCM) 10K type strain sequencing project: providing services to taxonomists for standard genome sequencing and annotation.</title>
        <authorList>
            <consortium name="The Broad Institute Genomics Platform"/>
            <consortium name="The Broad Institute Genome Sequencing Center for Infectious Disease"/>
            <person name="Wu L."/>
            <person name="Ma J."/>
        </authorList>
    </citation>
    <scope>NUCLEOTIDE SEQUENCE [LARGE SCALE GENOMIC DNA]</scope>
    <source>
        <strain evidence="2 3">WLHS5</strain>
    </source>
</reference>
<dbReference type="AlphaFoldDB" id="A0ABD5PNQ0"/>
<proteinExistence type="predicted"/>
<evidence type="ECO:0000313" key="2">
    <source>
        <dbReference type="EMBL" id="MFC4541666.1"/>
    </source>
</evidence>
<dbReference type="RefSeq" id="WP_250142280.1">
    <property type="nucleotide sequence ID" value="NZ_JALIQP010000006.1"/>
</dbReference>
<evidence type="ECO:0000313" key="3">
    <source>
        <dbReference type="Proteomes" id="UP001595898"/>
    </source>
</evidence>
<dbReference type="EMBL" id="JBHSFA010000003">
    <property type="protein sequence ID" value="MFC4541666.1"/>
    <property type="molecule type" value="Genomic_DNA"/>
</dbReference>
<dbReference type="Proteomes" id="UP001595898">
    <property type="component" value="Unassembled WGS sequence"/>
</dbReference>
<gene>
    <name evidence="2" type="ORF">ACFO5R_06975</name>
</gene>
<name>A0ABD5PNQ0_9EURY</name>
<organism evidence="2 3">
    <name type="scientific">Halosolutus amylolyticus</name>
    <dbReference type="NCBI Taxonomy" id="2932267"/>
    <lineage>
        <taxon>Archaea</taxon>
        <taxon>Methanobacteriati</taxon>
        <taxon>Methanobacteriota</taxon>
        <taxon>Stenosarchaea group</taxon>
        <taxon>Halobacteria</taxon>
        <taxon>Halobacteriales</taxon>
        <taxon>Natrialbaceae</taxon>
        <taxon>Halosolutus</taxon>
    </lineage>
</organism>
<accession>A0ABD5PNQ0</accession>
<comment type="caution">
    <text evidence="2">The sequence shown here is derived from an EMBL/GenBank/DDBJ whole genome shotgun (WGS) entry which is preliminary data.</text>
</comment>
<feature type="compositionally biased region" description="Basic and acidic residues" evidence="1">
    <location>
        <begin position="66"/>
        <end position="80"/>
    </location>
</feature>
<protein>
    <submittedName>
        <fullName evidence="2">Uncharacterized protein</fullName>
    </submittedName>
</protein>